<dbReference type="OrthoDB" id="8445211at2"/>
<evidence type="ECO:0000313" key="4">
    <source>
        <dbReference type="Proteomes" id="UP000199415"/>
    </source>
</evidence>
<evidence type="ECO:0000259" key="2">
    <source>
        <dbReference type="Pfam" id="PF03886"/>
    </source>
</evidence>
<dbReference type="InterPro" id="IPR005586">
    <property type="entry name" value="ABC_trans_aux"/>
</dbReference>
<dbReference type="SUPFAM" id="SSF159594">
    <property type="entry name" value="XCC0632-like"/>
    <property type="match status" value="1"/>
</dbReference>
<accession>A0A1G7MFZ2</accession>
<dbReference type="Pfam" id="PF03886">
    <property type="entry name" value="ABC_trans_aux"/>
    <property type="match status" value="1"/>
</dbReference>
<dbReference type="Proteomes" id="UP000199415">
    <property type="component" value="Unassembled WGS sequence"/>
</dbReference>
<dbReference type="STRING" id="1082479.SAMN05216241_101606"/>
<dbReference type="AlphaFoldDB" id="A0A1G7MFZ2"/>
<name>A0A1G7MFZ2_9PROT</name>
<organism evidence="3 4">
    <name type="scientific">Limimonas halophila</name>
    <dbReference type="NCBI Taxonomy" id="1082479"/>
    <lineage>
        <taxon>Bacteria</taxon>
        <taxon>Pseudomonadati</taxon>
        <taxon>Pseudomonadota</taxon>
        <taxon>Alphaproteobacteria</taxon>
        <taxon>Rhodospirillales</taxon>
        <taxon>Rhodovibrionaceae</taxon>
        <taxon>Limimonas</taxon>
    </lineage>
</organism>
<feature type="domain" description="ABC-type transport auxiliary lipoprotein component" evidence="2">
    <location>
        <begin position="52"/>
        <end position="190"/>
    </location>
</feature>
<reference evidence="3 4" key="1">
    <citation type="submission" date="2016-10" db="EMBL/GenBank/DDBJ databases">
        <authorList>
            <person name="de Groot N.N."/>
        </authorList>
    </citation>
    <scope>NUCLEOTIDE SEQUENCE [LARGE SCALE GENOMIC DNA]</scope>
    <source>
        <strain evidence="3 4">DSM 25584</strain>
    </source>
</reference>
<evidence type="ECO:0000313" key="3">
    <source>
        <dbReference type="EMBL" id="SDF60742.1"/>
    </source>
</evidence>
<feature type="chain" id="PRO_5011580254" evidence="1">
    <location>
        <begin position="24"/>
        <end position="207"/>
    </location>
</feature>
<feature type="signal peptide" evidence="1">
    <location>
        <begin position="1"/>
        <end position="23"/>
    </location>
</feature>
<proteinExistence type="predicted"/>
<keyword evidence="1" id="KW-0732">Signal</keyword>
<dbReference type="EMBL" id="FNCE01000001">
    <property type="protein sequence ID" value="SDF60742.1"/>
    <property type="molecule type" value="Genomic_DNA"/>
</dbReference>
<gene>
    <name evidence="3" type="ORF">SAMN05216241_101606</name>
</gene>
<dbReference type="PROSITE" id="PS51257">
    <property type="entry name" value="PROKAR_LIPOPROTEIN"/>
    <property type="match status" value="1"/>
</dbReference>
<dbReference type="Gene3D" id="3.40.50.10610">
    <property type="entry name" value="ABC-type transport auxiliary lipoprotein component"/>
    <property type="match status" value="1"/>
</dbReference>
<sequence length="207" mass="22178">MTMRARFTLLALAAVLGLGGCVADPAPYDRYYPLTIGDAGRRYGQPLLAGTVEVTNLAAAGLTGDQAILYADGGGPALQQYSYHYWLEPPTVQVRDAVVTALRQSGAAERVITPETRSDARYRITGRLLELRHHRAGADSAVTVGVDLAVVRARDRTTLHVGTYSAREAVGSTDVGAAVEAAQKALTRITGRFLDDLAEAVRAQRRE</sequence>
<keyword evidence="4" id="KW-1185">Reference proteome</keyword>
<protein>
    <submittedName>
        <fullName evidence="3">ABC-type uncharacterized transport system, auxiliary component</fullName>
    </submittedName>
</protein>
<evidence type="ECO:0000256" key="1">
    <source>
        <dbReference type="SAM" id="SignalP"/>
    </source>
</evidence>